<accession>A0A328VJ13</accession>
<dbReference type="InterPro" id="IPR007627">
    <property type="entry name" value="RNA_pol_sigma70_r2"/>
</dbReference>
<evidence type="ECO:0000256" key="3">
    <source>
        <dbReference type="ARBA" id="ARBA00023082"/>
    </source>
</evidence>
<name>A0A328VJ13_9CHLR</name>
<dbReference type="InterPro" id="IPR007630">
    <property type="entry name" value="RNA_pol_sigma70_r4"/>
</dbReference>
<dbReference type="Pfam" id="PF04545">
    <property type="entry name" value="Sigma70_r4"/>
    <property type="match status" value="1"/>
</dbReference>
<protein>
    <recommendedName>
        <fullName evidence="11">RNA polymerase sigma-70 region 2 domain-containing protein</fullName>
    </recommendedName>
</protein>
<keyword evidence="2" id="KW-0805">Transcription regulation</keyword>
<feature type="domain" description="RNA polymerase sigma-70 region 2" evidence="7">
    <location>
        <begin position="26"/>
        <end position="94"/>
    </location>
</feature>
<dbReference type="InterPro" id="IPR014284">
    <property type="entry name" value="RNA_pol_sigma-70_dom"/>
</dbReference>
<comment type="caution">
    <text evidence="9">The sequence shown here is derived from an EMBL/GenBank/DDBJ whole genome shotgun (WGS) entry which is preliminary data.</text>
</comment>
<dbReference type="Gene3D" id="1.10.1740.10">
    <property type="match status" value="1"/>
</dbReference>
<keyword evidence="10" id="KW-1185">Reference proteome</keyword>
<evidence type="ECO:0000313" key="10">
    <source>
        <dbReference type="Proteomes" id="UP000248706"/>
    </source>
</evidence>
<dbReference type="PANTHER" id="PTHR43133">
    <property type="entry name" value="RNA POLYMERASE ECF-TYPE SIGMA FACTO"/>
    <property type="match status" value="1"/>
</dbReference>
<feature type="region of interest" description="Disordered" evidence="6">
    <location>
        <begin position="107"/>
        <end position="141"/>
    </location>
</feature>
<feature type="domain" description="RNA polymerase sigma-70 region 4" evidence="8">
    <location>
        <begin position="161"/>
        <end position="210"/>
    </location>
</feature>
<comment type="similarity">
    <text evidence="1">Belongs to the sigma-70 factor family. ECF subfamily.</text>
</comment>
<evidence type="ECO:0000256" key="2">
    <source>
        <dbReference type="ARBA" id="ARBA00023015"/>
    </source>
</evidence>
<dbReference type="SUPFAM" id="SSF88659">
    <property type="entry name" value="Sigma3 and sigma4 domains of RNA polymerase sigma factors"/>
    <property type="match status" value="1"/>
</dbReference>
<dbReference type="Gene3D" id="1.10.10.10">
    <property type="entry name" value="Winged helix-like DNA-binding domain superfamily/Winged helix DNA-binding domain"/>
    <property type="match status" value="1"/>
</dbReference>
<dbReference type="Pfam" id="PF04542">
    <property type="entry name" value="Sigma70_r2"/>
    <property type="match status" value="1"/>
</dbReference>
<dbReference type="InterPro" id="IPR013325">
    <property type="entry name" value="RNA_pol_sigma_r2"/>
</dbReference>
<dbReference type="InterPro" id="IPR013324">
    <property type="entry name" value="RNA_pol_sigma_r3/r4-like"/>
</dbReference>
<evidence type="ECO:0000256" key="1">
    <source>
        <dbReference type="ARBA" id="ARBA00010641"/>
    </source>
</evidence>
<dbReference type="RefSeq" id="WP_112431817.1">
    <property type="nucleotide sequence ID" value="NZ_MCIF01000002.1"/>
</dbReference>
<reference evidence="9 10" key="1">
    <citation type="submission" date="2016-08" db="EMBL/GenBank/DDBJ databases">
        <title>Analysis of Carbohydrate Active Enzymes in Thermogemmatispora T81 Reveals Carbohydrate Degradation Ability.</title>
        <authorList>
            <person name="Tomazini A."/>
            <person name="Lal S."/>
            <person name="Stott M."/>
            <person name="Henrissat B."/>
            <person name="Polikarpov I."/>
            <person name="Sparling R."/>
            <person name="Levin D.B."/>
        </authorList>
    </citation>
    <scope>NUCLEOTIDE SEQUENCE [LARGE SCALE GENOMIC DNA]</scope>
    <source>
        <strain evidence="9 10">T81</strain>
    </source>
</reference>
<dbReference type="SUPFAM" id="SSF88946">
    <property type="entry name" value="Sigma2 domain of RNA polymerase sigma factors"/>
    <property type="match status" value="1"/>
</dbReference>
<evidence type="ECO:0000259" key="8">
    <source>
        <dbReference type="Pfam" id="PF04545"/>
    </source>
</evidence>
<organism evidence="9 10">
    <name type="scientific">Thermogemmatispora tikiterensis</name>
    <dbReference type="NCBI Taxonomy" id="1825093"/>
    <lineage>
        <taxon>Bacteria</taxon>
        <taxon>Bacillati</taxon>
        <taxon>Chloroflexota</taxon>
        <taxon>Ktedonobacteria</taxon>
        <taxon>Thermogemmatisporales</taxon>
        <taxon>Thermogemmatisporaceae</taxon>
        <taxon>Thermogemmatispora</taxon>
    </lineage>
</organism>
<keyword evidence="3" id="KW-0731">Sigma factor</keyword>
<dbReference type="NCBIfam" id="TIGR02937">
    <property type="entry name" value="sigma70-ECF"/>
    <property type="match status" value="1"/>
</dbReference>
<keyword evidence="5" id="KW-0804">Transcription</keyword>
<dbReference type="GO" id="GO:0016987">
    <property type="term" value="F:sigma factor activity"/>
    <property type="evidence" value="ECO:0007669"/>
    <property type="project" value="UniProtKB-KW"/>
</dbReference>
<evidence type="ECO:0000256" key="4">
    <source>
        <dbReference type="ARBA" id="ARBA00023125"/>
    </source>
</evidence>
<evidence type="ECO:0000256" key="6">
    <source>
        <dbReference type="SAM" id="MobiDB-lite"/>
    </source>
</evidence>
<dbReference type="PANTHER" id="PTHR43133:SF8">
    <property type="entry name" value="RNA POLYMERASE SIGMA FACTOR HI_1459-RELATED"/>
    <property type="match status" value="1"/>
</dbReference>
<evidence type="ECO:0000256" key="5">
    <source>
        <dbReference type="ARBA" id="ARBA00023163"/>
    </source>
</evidence>
<dbReference type="AlphaFoldDB" id="A0A328VJ13"/>
<evidence type="ECO:0000313" key="9">
    <source>
        <dbReference type="EMBL" id="RAQ97447.1"/>
    </source>
</evidence>
<proteinExistence type="inferred from homology"/>
<dbReference type="EMBL" id="MCIF01000002">
    <property type="protein sequence ID" value="RAQ97447.1"/>
    <property type="molecule type" value="Genomic_DNA"/>
</dbReference>
<dbReference type="Proteomes" id="UP000248706">
    <property type="component" value="Unassembled WGS sequence"/>
</dbReference>
<dbReference type="GO" id="GO:0006352">
    <property type="term" value="P:DNA-templated transcription initiation"/>
    <property type="evidence" value="ECO:0007669"/>
    <property type="project" value="InterPro"/>
</dbReference>
<evidence type="ECO:0000259" key="7">
    <source>
        <dbReference type="Pfam" id="PF04542"/>
    </source>
</evidence>
<dbReference type="InterPro" id="IPR036388">
    <property type="entry name" value="WH-like_DNA-bd_sf"/>
</dbReference>
<keyword evidence="4" id="KW-0238">DNA-binding</keyword>
<gene>
    <name evidence="9" type="ORF">A4R35_18055</name>
</gene>
<dbReference type="OrthoDB" id="2678696at2"/>
<dbReference type="InterPro" id="IPR039425">
    <property type="entry name" value="RNA_pol_sigma-70-like"/>
</dbReference>
<dbReference type="GO" id="GO:0003677">
    <property type="term" value="F:DNA binding"/>
    <property type="evidence" value="ECO:0007669"/>
    <property type="project" value="UniProtKB-KW"/>
</dbReference>
<evidence type="ECO:0008006" key="11">
    <source>
        <dbReference type="Google" id="ProtNLM"/>
    </source>
</evidence>
<sequence length="222" mass="26090">MVRQDWSDEDLVQQLKERNPDALETLIARYSREIYYFIRLILNGVGVVQDAEECVNDLFVAAWQEIETFDASRGTLRTWLTMRAKYIALDRRRQLCRRQVHAVQPAEENGQWAAADGSGGRKGNRWGGQEAENRVPLPPHPDTSMELLLEQNERREELRLALATLPELDRYLIYQRYFRFASTEELAARTGLTRHAIDTRLWRARKSLREALKEYAHEYERI</sequence>